<keyword evidence="9 10" id="KW-0472">Membrane</keyword>
<feature type="domain" description="DUF2921" evidence="13">
    <location>
        <begin position="237"/>
        <end position="412"/>
    </location>
</feature>
<name>A0A5N5FRA7_9ROSA</name>
<comment type="catalytic activity">
    <reaction evidence="1">
        <text>S-ubiquitinyl-[E2 ubiquitin-conjugating enzyme]-L-cysteine + [acceptor protein]-L-lysine = [E2 ubiquitin-conjugating enzyme]-L-cysteine + N(6)-ubiquitinyl-[acceptor protein]-L-lysine.</text>
        <dbReference type="EC" id="2.3.2.27"/>
    </reaction>
</comment>
<evidence type="ECO:0000313" key="14">
    <source>
        <dbReference type="EMBL" id="KAB2605669.1"/>
    </source>
</evidence>
<dbReference type="Pfam" id="PF25333">
    <property type="entry name" value="DUF2921_N"/>
    <property type="match status" value="3"/>
</dbReference>
<comment type="caution">
    <text evidence="14">The sequence shown here is derived from an EMBL/GenBank/DDBJ whole genome shotgun (WGS) entry which is preliminary data.</text>
</comment>
<feature type="transmembrane region" description="Helical" evidence="10">
    <location>
        <begin position="733"/>
        <end position="752"/>
    </location>
</feature>
<dbReference type="EC" id="2.3.2.27" evidence="4"/>
<evidence type="ECO:0000256" key="2">
    <source>
        <dbReference type="ARBA" id="ARBA00004127"/>
    </source>
</evidence>
<protein>
    <recommendedName>
        <fullName evidence="4">RING-type E3 ubiquitin transferase</fullName>
        <ecNumber evidence="4">2.3.2.27</ecNumber>
    </recommendedName>
</protein>
<feature type="domain" description="DUF2921" evidence="13">
    <location>
        <begin position="441"/>
        <end position="632"/>
    </location>
</feature>
<dbReference type="GO" id="GO:0061630">
    <property type="term" value="F:ubiquitin protein ligase activity"/>
    <property type="evidence" value="ECO:0007669"/>
    <property type="project" value="UniProtKB-EC"/>
</dbReference>
<dbReference type="EMBL" id="SMOL01000559">
    <property type="protein sequence ID" value="KAB2605669.1"/>
    <property type="molecule type" value="Genomic_DNA"/>
</dbReference>
<feature type="transmembrane region" description="Helical" evidence="10">
    <location>
        <begin position="773"/>
        <end position="791"/>
    </location>
</feature>
<feature type="transmembrane region" description="Helical" evidence="10">
    <location>
        <begin position="656"/>
        <end position="675"/>
    </location>
</feature>
<keyword evidence="5" id="KW-0808">Transferase</keyword>
<comment type="subcellular location">
    <subcellularLocation>
        <location evidence="2">Endomembrane system</location>
        <topology evidence="2">Multi-pass membrane protein</topology>
    </subcellularLocation>
</comment>
<accession>A0A5N5FRA7</accession>
<evidence type="ECO:0000256" key="10">
    <source>
        <dbReference type="SAM" id="Phobius"/>
    </source>
</evidence>
<dbReference type="Pfam" id="PF11145">
    <property type="entry name" value="DUF2921"/>
    <property type="match status" value="1"/>
</dbReference>
<evidence type="ECO:0000313" key="15">
    <source>
        <dbReference type="Proteomes" id="UP000327157"/>
    </source>
</evidence>
<reference evidence="15" key="2">
    <citation type="submission" date="2019-10" db="EMBL/GenBank/DDBJ databases">
        <title>A de novo genome assembly of a pear dwarfing rootstock.</title>
        <authorList>
            <person name="Wang F."/>
            <person name="Wang J."/>
            <person name="Li S."/>
            <person name="Zhang Y."/>
            <person name="Fang M."/>
            <person name="Ma L."/>
            <person name="Zhao Y."/>
            <person name="Jiang S."/>
        </authorList>
    </citation>
    <scope>NUCLEOTIDE SEQUENCE [LARGE SCALE GENOMIC DNA]</scope>
</reference>
<organism evidence="14 15">
    <name type="scientific">Pyrus ussuriensis x Pyrus communis</name>
    <dbReference type="NCBI Taxonomy" id="2448454"/>
    <lineage>
        <taxon>Eukaryota</taxon>
        <taxon>Viridiplantae</taxon>
        <taxon>Streptophyta</taxon>
        <taxon>Embryophyta</taxon>
        <taxon>Tracheophyta</taxon>
        <taxon>Spermatophyta</taxon>
        <taxon>Magnoliopsida</taxon>
        <taxon>eudicotyledons</taxon>
        <taxon>Gunneridae</taxon>
        <taxon>Pentapetalae</taxon>
        <taxon>rosids</taxon>
        <taxon>fabids</taxon>
        <taxon>Rosales</taxon>
        <taxon>Rosaceae</taxon>
        <taxon>Amygdaloideae</taxon>
        <taxon>Maleae</taxon>
        <taxon>Pyrus</taxon>
    </lineage>
</organism>
<evidence type="ECO:0000256" key="11">
    <source>
        <dbReference type="SAM" id="SignalP"/>
    </source>
</evidence>
<keyword evidence="15" id="KW-1185">Reference proteome</keyword>
<evidence type="ECO:0000256" key="6">
    <source>
        <dbReference type="ARBA" id="ARBA00022692"/>
    </source>
</evidence>
<evidence type="ECO:0000259" key="12">
    <source>
        <dbReference type="Pfam" id="PF11145"/>
    </source>
</evidence>
<dbReference type="AlphaFoldDB" id="A0A5N5FRA7"/>
<feature type="transmembrane region" description="Helical" evidence="10">
    <location>
        <begin position="839"/>
        <end position="858"/>
    </location>
</feature>
<feature type="transmembrane region" description="Helical" evidence="10">
    <location>
        <begin position="884"/>
        <end position="906"/>
    </location>
</feature>
<reference evidence="14 15" key="3">
    <citation type="submission" date="2019-11" db="EMBL/GenBank/DDBJ databases">
        <title>A de novo genome assembly of a pear dwarfing rootstock.</title>
        <authorList>
            <person name="Wang F."/>
            <person name="Wang J."/>
            <person name="Li S."/>
            <person name="Zhang Y."/>
            <person name="Fang M."/>
            <person name="Ma L."/>
            <person name="Zhao Y."/>
            <person name="Jiang S."/>
        </authorList>
    </citation>
    <scope>NUCLEOTIDE SEQUENCE [LARGE SCALE GENOMIC DNA]</scope>
    <source>
        <strain evidence="14">S2</strain>
        <tissue evidence="14">Leaf</tissue>
    </source>
</reference>
<evidence type="ECO:0000256" key="3">
    <source>
        <dbReference type="ARBA" id="ARBA00004906"/>
    </source>
</evidence>
<feature type="transmembrane region" description="Helical" evidence="10">
    <location>
        <begin position="811"/>
        <end position="832"/>
    </location>
</feature>
<gene>
    <name evidence="14" type="ORF">D8674_005386</name>
</gene>
<dbReference type="InterPro" id="IPR021319">
    <property type="entry name" value="DUF2921"/>
</dbReference>
<comment type="pathway">
    <text evidence="3">Protein modification; protein ubiquitination.</text>
</comment>
<evidence type="ECO:0000256" key="4">
    <source>
        <dbReference type="ARBA" id="ARBA00012483"/>
    </source>
</evidence>
<evidence type="ECO:0000256" key="5">
    <source>
        <dbReference type="ARBA" id="ARBA00022679"/>
    </source>
</evidence>
<keyword evidence="8 10" id="KW-1133">Transmembrane helix</keyword>
<keyword evidence="7" id="KW-0833">Ubl conjugation pathway</keyword>
<feature type="signal peptide" evidence="11">
    <location>
        <begin position="1"/>
        <end position="31"/>
    </location>
</feature>
<feature type="transmembrane region" description="Helical" evidence="10">
    <location>
        <begin position="687"/>
        <end position="713"/>
    </location>
</feature>
<dbReference type="OrthoDB" id="1153602at2759"/>
<evidence type="ECO:0000256" key="9">
    <source>
        <dbReference type="ARBA" id="ARBA00023136"/>
    </source>
</evidence>
<dbReference type="PANTHER" id="PTHR33389">
    <property type="entry name" value="FAMILY PROTEIN, PUTATIVE (DUF2921)-RELATED"/>
    <property type="match status" value="1"/>
</dbReference>
<dbReference type="Proteomes" id="UP000327157">
    <property type="component" value="Chromosome 11"/>
</dbReference>
<feature type="domain" description="DUF2921" evidence="13">
    <location>
        <begin position="41"/>
        <end position="220"/>
    </location>
</feature>
<evidence type="ECO:0000259" key="13">
    <source>
        <dbReference type="Pfam" id="PF25333"/>
    </source>
</evidence>
<dbReference type="GO" id="GO:0012505">
    <property type="term" value="C:endomembrane system"/>
    <property type="evidence" value="ECO:0007669"/>
    <property type="project" value="UniProtKB-SubCell"/>
</dbReference>
<evidence type="ECO:0000256" key="8">
    <source>
        <dbReference type="ARBA" id="ARBA00022989"/>
    </source>
</evidence>
<reference evidence="14 15" key="1">
    <citation type="submission" date="2019-09" db="EMBL/GenBank/DDBJ databases">
        <authorList>
            <person name="Ou C."/>
        </authorList>
    </citation>
    <scope>NUCLEOTIDE SEQUENCE [LARGE SCALE GENOMIC DNA]</scope>
    <source>
        <strain evidence="14">S2</strain>
        <tissue evidence="14">Leaf</tissue>
    </source>
</reference>
<dbReference type="InterPro" id="IPR057425">
    <property type="entry name" value="DUF2921_N"/>
</dbReference>
<sequence length="935" mass="104783">MTKESMAISMIIFLPNLLMFVFLFFTTSSAASSKYDHQTAYADHCASFVPQSFPKGFALGPPYAHLLTGYYTGGGGSGILSPISSYNHSEKSVQFFILKTRETDVPGLIKIQGTLLFPGTYYFVGNSSTTRNSFSSGSVPRPRRSIRFKLGGFWLQSSGKICMVGSGYGNSKGRSYSLNIHPIFKLYNFMNSTSVTSLIRGTLGNMISSKNDPDYFEPISILMLPGMNYQYTLISNSSENRSTSGGSDNSNPTSSLNIKRFCSVLSREVRNHAFDLKYSSRCSPAKNCTPLIASGLARVVSLKPIECLKDAKRLRFLVEFVDSSNVWYRRPFDPNTTLTGEGSWDAEKNQLSCVACRFLDAAGSWNNTRVGDCSTRITLRFPAVWTIGKTSSMAGEIWSNKSVTESGYFEKIMFESPQDDIGRVLIPGVKYEYTKTKQVSNLCPKKKTAHHKTNVYPSPFSYDMSFDMSAKNSKRQAAWGNSVPISVGNQFYQAYWYSMQDVNSTASTESESESVAPDSSPVRYSFNHSDPYNISYKISIHRLSDAKFGNTSVLNEMQIFAEGIYDETEGSLCMIGCRKLVSKGQQPTNDSVDCEIAVNFLFPPTYPTNNSGFIKGSIKSTRETSDPLHFETWVLTSASFTLFKERRSIWRMDVEIILVLISTTLACFFVARQLFHVKKYPDVLPSISIFMLLILSLGYMIPLMLNFEAIFMSSTNRQNVFLGTGGWLEVNEVIVRVITMVAFLLQIRLLQLTWSARSKNGNRNKLWLMEKKTLFVALLLYVAGAFTALLLHEHIWKKSYYAEHSIFSIAFKSYAGLVLDGFLLPQIVLNMFCKSKENALTISFYVGTTFVRALPHAYDLYRARNFAHHQFNESYLYASPATDFYSTACDVIIPFGGLVFAGVIFLQQKFGGRCILPQKLIELGEYEKVPTATEG</sequence>
<feature type="domain" description="SWEET-like" evidence="12">
    <location>
        <begin position="646"/>
        <end position="920"/>
    </location>
</feature>
<dbReference type="PANTHER" id="PTHR33389:SF18">
    <property type="entry name" value="OS01G0677900 PROTEIN"/>
    <property type="match status" value="1"/>
</dbReference>
<keyword evidence="11" id="KW-0732">Signal</keyword>
<evidence type="ECO:0000256" key="1">
    <source>
        <dbReference type="ARBA" id="ARBA00000900"/>
    </source>
</evidence>
<feature type="chain" id="PRO_5024290240" description="RING-type E3 ubiquitin transferase" evidence="11">
    <location>
        <begin position="32"/>
        <end position="935"/>
    </location>
</feature>
<evidence type="ECO:0000256" key="7">
    <source>
        <dbReference type="ARBA" id="ARBA00022786"/>
    </source>
</evidence>
<proteinExistence type="predicted"/>
<keyword evidence="6 10" id="KW-0812">Transmembrane</keyword>